<dbReference type="GO" id="GO:0005829">
    <property type="term" value="C:cytosol"/>
    <property type="evidence" value="ECO:0007669"/>
    <property type="project" value="TreeGrafter"/>
</dbReference>
<feature type="domain" description="Hikeshi-like N-terminal" evidence="2">
    <location>
        <begin position="5"/>
        <end position="136"/>
    </location>
</feature>
<dbReference type="STRING" id="2163413.A0A4P6XTN2"/>
<dbReference type="Proteomes" id="UP000292447">
    <property type="component" value="Chromosome VII"/>
</dbReference>
<organism evidence="4 5">
    <name type="scientific">Metschnikowia aff. pulcherrima</name>
    <dbReference type="NCBI Taxonomy" id="2163413"/>
    <lineage>
        <taxon>Eukaryota</taxon>
        <taxon>Fungi</taxon>
        <taxon>Dikarya</taxon>
        <taxon>Ascomycota</taxon>
        <taxon>Saccharomycotina</taxon>
        <taxon>Pichiomycetes</taxon>
        <taxon>Metschnikowiaceae</taxon>
        <taxon>Metschnikowia</taxon>
    </lineage>
</organism>
<sequence length="207" mass="22758">MFGAVCSGRPMQLAQQVEPTKFVFSIENATNLSHVAVFLLPQAEIVDANFMALVYFQLPGLPEFKLLGGLNVNKPSSIFKLHNPAGVQSSASHALDDDDIMNDVEIPAGEEAILNIGISIEPLQQAEVLLLQEKSKQKTITLPQQQAAPKAPQDIAALANQIVKHAYNYLGGFIDASGKVPMKVFDNWWDKFRMKLANNPNFLNELD</sequence>
<proteinExistence type="inferred from homology"/>
<feature type="domain" description="Hikeshi-like C-terminal" evidence="3">
    <location>
        <begin position="154"/>
        <end position="205"/>
    </location>
</feature>
<reference evidence="5" key="1">
    <citation type="submission" date="2019-03" db="EMBL/GenBank/DDBJ databases">
        <title>Snf2 controls pulcherriminic acid biosynthesis and connects pigmentation and antifungal activity of the yeast Metschnikowia pulcherrima.</title>
        <authorList>
            <person name="Gore-Lloyd D."/>
            <person name="Sumann I."/>
            <person name="Brachmann A.O."/>
            <person name="Schneeberger K."/>
            <person name="Ortiz-Merino R.A."/>
            <person name="Moreno-Beltran M."/>
            <person name="Schlaefli M."/>
            <person name="Kirner P."/>
            <person name="Santos Kron A."/>
            <person name="Wolfe K.H."/>
            <person name="Piel J."/>
            <person name="Ahrens C.H."/>
            <person name="Henk D."/>
            <person name="Freimoser F.M."/>
        </authorList>
    </citation>
    <scope>NUCLEOTIDE SEQUENCE [LARGE SCALE GENOMIC DNA]</scope>
    <source>
        <strain evidence="5">APC 1.2</strain>
    </source>
</reference>
<gene>
    <name evidence="4" type="primary">MPUL0G00120</name>
    <name evidence="4" type="ORF">METSCH_G00120</name>
</gene>
<accession>A0A4P6XTN2</accession>
<dbReference type="EMBL" id="CP034462">
    <property type="protein sequence ID" value="QBM90972.1"/>
    <property type="molecule type" value="Genomic_DNA"/>
</dbReference>
<dbReference type="GO" id="GO:0061608">
    <property type="term" value="F:nuclear import signal receptor activity"/>
    <property type="evidence" value="ECO:0007669"/>
    <property type="project" value="TreeGrafter"/>
</dbReference>
<evidence type="ECO:0000259" key="2">
    <source>
        <dbReference type="Pfam" id="PF05603"/>
    </source>
</evidence>
<dbReference type="GO" id="GO:0005634">
    <property type="term" value="C:nucleus"/>
    <property type="evidence" value="ECO:0007669"/>
    <property type="project" value="TreeGrafter"/>
</dbReference>
<dbReference type="InterPro" id="IPR008493">
    <property type="entry name" value="Hikeshi-like_N"/>
</dbReference>
<keyword evidence="5" id="KW-1185">Reference proteome</keyword>
<name>A0A4P6XTN2_9ASCO</name>
<dbReference type="PANTHER" id="PTHR12925">
    <property type="entry name" value="HIKESHI FAMILY MEMBER"/>
    <property type="match status" value="1"/>
</dbReference>
<dbReference type="PANTHER" id="PTHR12925:SF0">
    <property type="entry name" value="PROTEIN HIKESHI"/>
    <property type="match status" value="1"/>
</dbReference>
<dbReference type="GO" id="GO:0006606">
    <property type="term" value="P:protein import into nucleus"/>
    <property type="evidence" value="ECO:0007669"/>
    <property type="project" value="TreeGrafter"/>
</dbReference>
<evidence type="ECO:0000256" key="1">
    <source>
        <dbReference type="ARBA" id="ARBA00006623"/>
    </source>
</evidence>
<evidence type="ECO:0000259" key="3">
    <source>
        <dbReference type="Pfam" id="PF21057"/>
    </source>
</evidence>
<dbReference type="InterPro" id="IPR048364">
    <property type="entry name" value="Hikeshi-like_C"/>
</dbReference>
<dbReference type="AlphaFoldDB" id="A0A4P6XTN2"/>
<comment type="similarity">
    <text evidence="1">Belongs to the OPI10 family.</text>
</comment>
<dbReference type="Pfam" id="PF05603">
    <property type="entry name" value="Hikeshi-like_N"/>
    <property type="match status" value="1"/>
</dbReference>
<dbReference type="InterPro" id="IPR031318">
    <property type="entry name" value="OPI10"/>
</dbReference>
<protein>
    <submittedName>
        <fullName evidence="4">Uncharacterized protein</fullName>
    </submittedName>
</protein>
<evidence type="ECO:0000313" key="5">
    <source>
        <dbReference type="Proteomes" id="UP000292447"/>
    </source>
</evidence>
<dbReference type="Pfam" id="PF21057">
    <property type="entry name" value="Hikeshi-like_C"/>
    <property type="match status" value="1"/>
</dbReference>
<evidence type="ECO:0000313" key="4">
    <source>
        <dbReference type="EMBL" id="QBM90972.1"/>
    </source>
</evidence>